<keyword evidence="3" id="KW-1185">Reference proteome</keyword>
<dbReference type="EMBL" id="BMAW01083126">
    <property type="protein sequence ID" value="GFU32250.1"/>
    <property type="molecule type" value="Genomic_DNA"/>
</dbReference>
<proteinExistence type="predicted"/>
<accession>A0A8X6UKT3</accession>
<reference evidence="2" key="1">
    <citation type="submission" date="2020-08" db="EMBL/GenBank/DDBJ databases">
        <title>Multicomponent nature underlies the extraordinary mechanical properties of spider dragline silk.</title>
        <authorList>
            <person name="Kono N."/>
            <person name="Nakamura H."/>
            <person name="Mori M."/>
            <person name="Yoshida Y."/>
            <person name="Ohtoshi R."/>
            <person name="Malay A.D."/>
            <person name="Moran D.A.P."/>
            <person name="Tomita M."/>
            <person name="Numata K."/>
            <person name="Arakawa K."/>
        </authorList>
    </citation>
    <scope>NUCLEOTIDE SEQUENCE</scope>
</reference>
<sequence>MTRTEVMQFTWRMSLIMYRRKRSQLFALRRHWGNAVQPGTNIIMTAATSSQAIKCRLFTSSPNSSDNPRVDNALDPPARPKSGRPSRQETILSAY</sequence>
<feature type="region of interest" description="Disordered" evidence="1">
    <location>
        <begin position="58"/>
        <end position="95"/>
    </location>
</feature>
<dbReference type="AlphaFoldDB" id="A0A8X6UKT3"/>
<evidence type="ECO:0000313" key="3">
    <source>
        <dbReference type="Proteomes" id="UP000887013"/>
    </source>
</evidence>
<protein>
    <submittedName>
        <fullName evidence="2">Uncharacterized protein</fullName>
    </submittedName>
</protein>
<name>A0A8X6UKT3_NEPPI</name>
<dbReference type="Proteomes" id="UP000887013">
    <property type="component" value="Unassembled WGS sequence"/>
</dbReference>
<evidence type="ECO:0000256" key="1">
    <source>
        <dbReference type="SAM" id="MobiDB-lite"/>
    </source>
</evidence>
<evidence type="ECO:0000313" key="2">
    <source>
        <dbReference type="EMBL" id="GFU32250.1"/>
    </source>
</evidence>
<gene>
    <name evidence="2" type="ORF">NPIL_613521</name>
</gene>
<feature type="compositionally biased region" description="Polar residues" evidence="1">
    <location>
        <begin position="58"/>
        <end position="67"/>
    </location>
</feature>
<comment type="caution">
    <text evidence="2">The sequence shown here is derived from an EMBL/GenBank/DDBJ whole genome shotgun (WGS) entry which is preliminary data.</text>
</comment>
<organism evidence="2 3">
    <name type="scientific">Nephila pilipes</name>
    <name type="common">Giant wood spider</name>
    <name type="synonym">Nephila maculata</name>
    <dbReference type="NCBI Taxonomy" id="299642"/>
    <lineage>
        <taxon>Eukaryota</taxon>
        <taxon>Metazoa</taxon>
        <taxon>Ecdysozoa</taxon>
        <taxon>Arthropoda</taxon>
        <taxon>Chelicerata</taxon>
        <taxon>Arachnida</taxon>
        <taxon>Araneae</taxon>
        <taxon>Araneomorphae</taxon>
        <taxon>Entelegynae</taxon>
        <taxon>Araneoidea</taxon>
        <taxon>Nephilidae</taxon>
        <taxon>Nephila</taxon>
    </lineage>
</organism>